<dbReference type="GO" id="GO:0016197">
    <property type="term" value="P:endosomal transport"/>
    <property type="evidence" value="ECO:0007669"/>
    <property type="project" value="TreeGrafter"/>
</dbReference>
<dbReference type="Proteomes" id="UP000269221">
    <property type="component" value="Unassembled WGS sequence"/>
</dbReference>
<evidence type="ECO:0008006" key="4">
    <source>
        <dbReference type="Google" id="ProtNLM"/>
    </source>
</evidence>
<name>A0A3M0J6A5_HIRRU</name>
<proteinExistence type="predicted"/>
<dbReference type="Gene3D" id="2.20.110.10">
    <property type="entry name" value="Histone H3 K4-specific methyltransferase SET7/9 N-terminal domain"/>
    <property type="match status" value="1"/>
</dbReference>
<comment type="caution">
    <text evidence="2">The sequence shown here is derived from an EMBL/GenBank/DDBJ whole genome shotgun (WGS) entry which is preliminary data.</text>
</comment>
<dbReference type="InterPro" id="IPR051984">
    <property type="entry name" value="Alsin"/>
</dbReference>
<dbReference type="SUPFAM" id="SSF82185">
    <property type="entry name" value="Histone H3 K4-specific methyltransferase SET7/9 N-terminal domain"/>
    <property type="match status" value="1"/>
</dbReference>
<evidence type="ECO:0000313" key="2">
    <source>
        <dbReference type="EMBL" id="RMB90096.1"/>
    </source>
</evidence>
<dbReference type="AlphaFoldDB" id="A0A3M0J6A5"/>
<sequence>MFRLGFGGCCSVWECPLRENSLDSRGTLKWRDGRNHVGDFREGLEHGFGIRLVPRRSEDRYDCYKCHWYRGKMRGYGICEYGNDLVYKGYFEDDVRQGFGILENFSAQHPFKYTGHWEKDKKNGYGIWEDKERGERYIGMWLDDHRHGEGIVVTQSGLCYQRTFHADKMVGAGLDGILGKNSWLGWAGMEFPEKRWLLLDPWKCPRPGKNFLGRWICPGGNPELLQRPRHVSMEWILGMDPGNGIIGNGSWEQIIGNGSWEWIIGNGSWEQIIGIGSWERIIGNGSWEQIIGNGSWEWDQWEWILGMDN</sequence>
<dbReference type="InterPro" id="IPR003409">
    <property type="entry name" value="MORN"/>
</dbReference>
<dbReference type="Pfam" id="PF02493">
    <property type="entry name" value="MORN"/>
    <property type="match status" value="5"/>
</dbReference>
<dbReference type="GO" id="GO:0005085">
    <property type="term" value="F:guanyl-nucleotide exchange factor activity"/>
    <property type="evidence" value="ECO:0007669"/>
    <property type="project" value="TreeGrafter"/>
</dbReference>
<evidence type="ECO:0000313" key="3">
    <source>
        <dbReference type="Proteomes" id="UP000269221"/>
    </source>
</evidence>
<dbReference type="GO" id="GO:0031267">
    <property type="term" value="F:small GTPase binding"/>
    <property type="evidence" value="ECO:0007669"/>
    <property type="project" value="TreeGrafter"/>
</dbReference>
<gene>
    <name evidence="2" type="ORF">DUI87_33493</name>
</gene>
<dbReference type="EMBL" id="QRBI01000259">
    <property type="protein sequence ID" value="RMB90096.1"/>
    <property type="molecule type" value="Genomic_DNA"/>
</dbReference>
<reference evidence="2 3" key="1">
    <citation type="submission" date="2018-07" db="EMBL/GenBank/DDBJ databases">
        <title>A high quality draft genome assembly of the barn swallow (H. rustica rustica).</title>
        <authorList>
            <person name="Formenti G."/>
            <person name="Chiara M."/>
            <person name="Poveda L."/>
            <person name="Francoijs K.-J."/>
            <person name="Bonisoli-Alquati A."/>
            <person name="Canova L."/>
            <person name="Gianfranceschi L."/>
            <person name="Horner D.S."/>
            <person name="Saino N."/>
        </authorList>
    </citation>
    <scope>NUCLEOTIDE SEQUENCE [LARGE SCALE GENOMIC DNA]</scope>
    <source>
        <strain evidence="2">Chelidonia</strain>
        <tissue evidence="2">Blood</tissue>
    </source>
</reference>
<dbReference type="SMART" id="SM00698">
    <property type="entry name" value="MORN"/>
    <property type="match status" value="5"/>
</dbReference>
<dbReference type="PANTHER" id="PTHR46089:SF1">
    <property type="entry name" value="ALS2 C-TERMINAL-LIKE PROTEIN"/>
    <property type="match status" value="1"/>
</dbReference>
<dbReference type="PANTHER" id="PTHR46089">
    <property type="entry name" value="ALSIN HOMOLOG"/>
    <property type="match status" value="1"/>
</dbReference>
<keyword evidence="1" id="KW-0677">Repeat</keyword>
<accession>A0A3M0J6A5</accession>
<organism evidence="2 3">
    <name type="scientific">Hirundo rustica rustica</name>
    <dbReference type="NCBI Taxonomy" id="333673"/>
    <lineage>
        <taxon>Eukaryota</taxon>
        <taxon>Metazoa</taxon>
        <taxon>Chordata</taxon>
        <taxon>Craniata</taxon>
        <taxon>Vertebrata</taxon>
        <taxon>Euteleostomi</taxon>
        <taxon>Archelosauria</taxon>
        <taxon>Archosauria</taxon>
        <taxon>Dinosauria</taxon>
        <taxon>Saurischia</taxon>
        <taxon>Theropoda</taxon>
        <taxon>Coelurosauria</taxon>
        <taxon>Aves</taxon>
        <taxon>Neognathae</taxon>
        <taxon>Neoaves</taxon>
        <taxon>Telluraves</taxon>
        <taxon>Australaves</taxon>
        <taxon>Passeriformes</taxon>
        <taxon>Sylvioidea</taxon>
        <taxon>Hirundinidae</taxon>
        <taxon>Hirundo</taxon>
    </lineage>
</organism>
<dbReference type="OrthoDB" id="48314at2759"/>
<dbReference type="STRING" id="333673.A0A3M0J6A5"/>
<keyword evidence="3" id="KW-1185">Reference proteome</keyword>
<protein>
    <recommendedName>
        <fullName evidence="4">MORN repeat-containing protein 3</fullName>
    </recommendedName>
</protein>
<dbReference type="GO" id="GO:0031410">
    <property type="term" value="C:cytoplasmic vesicle"/>
    <property type="evidence" value="ECO:0007669"/>
    <property type="project" value="TreeGrafter"/>
</dbReference>
<evidence type="ECO:0000256" key="1">
    <source>
        <dbReference type="ARBA" id="ARBA00022737"/>
    </source>
</evidence>